<gene>
    <name evidence="2" type="ORF">AVDCRST_MAG76-2204</name>
</gene>
<sequence length="209" mass="22404">GEVLRRVNRSTRLCSVVAPRRSSAGAQEVPCSRRAARPAPDRAEPAAPGGTGRDPGRAGVARRSAVAELGAAALPVRPAGASGRRRRRHRAGHDVSGGQRSGEVARPPLPTRWRGPDRPAPPRPGPRHVLLPLLSHRFGVRLRRGCFRRAAGCGSGPPAGRPRRRGRPDAGGAALPERRPGRRRARCRARSGNDPRRPPLARHQTARSL</sequence>
<dbReference type="EMBL" id="CADCSZ010000137">
    <property type="protein sequence ID" value="CAA9249377.1"/>
    <property type="molecule type" value="Genomic_DNA"/>
</dbReference>
<dbReference type="AlphaFoldDB" id="A0A6J4IG44"/>
<evidence type="ECO:0000313" key="2">
    <source>
        <dbReference type="EMBL" id="CAA9249377.1"/>
    </source>
</evidence>
<accession>A0A6J4IG44</accession>
<feature type="compositionally biased region" description="Low complexity" evidence="1">
    <location>
        <begin position="149"/>
        <end position="158"/>
    </location>
</feature>
<evidence type="ECO:0000256" key="1">
    <source>
        <dbReference type="SAM" id="MobiDB-lite"/>
    </source>
</evidence>
<organism evidence="2">
    <name type="scientific">uncultured Acidimicrobiales bacterium</name>
    <dbReference type="NCBI Taxonomy" id="310071"/>
    <lineage>
        <taxon>Bacteria</taxon>
        <taxon>Bacillati</taxon>
        <taxon>Actinomycetota</taxon>
        <taxon>Acidimicrobiia</taxon>
        <taxon>Acidimicrobiales</taxon>
        <taxon>environmental samples</taxon>
    </lineage>
</organism>
<feature type="non-terminal residue" evidence="2">
    <location>
        <position position="1"/>
    </location>
</feature>
<feature type="compositionally biased region" description="Low complexity" evidence="1">
    <location>
        <begin position="57"/>
        <end position="67"/>
    </location>
</feature>
<feature type="region of interest" description="Disordered" evidence="1">
    <location>
        <begin position="149"/>
        <end position="209"/>
    </location>
</feature>
<reference evidence="2" key="1">
    <citation type="submission" date="2020-02" db="EMBL/GenBank/DDBJ databases">
        <authorList>
            <person name="Meier V. D."/>
        </authorList>
    </citation>
    <scope>NUCLEOTIDE SEQUENCE</scope>
    <source>
        <strain evidence="2">AVDCRST_MAG76</strain>
    </source>
</reference>
<protein>
    <submittedName>
        <fullName evidence="2">Uncharacterized protein</fullName>
    </submittedName>
</protein>
<feature type="region of interest" description="Disordered" evidence="1">
    <location>
        <begin position="18"/>
        <end position="129"/>
    </location>
</feature>
<name>A0A6J4IG44_9ACTN</name>
<feature type="non-terminal residue" evidence="2">
    <location>
        <position position="209"/>
    </location>
</feature>
<feature type="compositionally biased region" description="Basic residues" evidence="1">
    <location>
        <begin position="180"/>
        <end position="189"/>
    </location>
</feature>
<proteinExistence type="predicted"/>